<protein>
    <submittedName>
        <fullName evidence="2">Amphi-Trp domain-containing protein</fullName>
    </submittedName>
</protein>
<evidence type="ECO:0000313" key="2">
    <source>
        <dbReference type="EMBL" id="MDF9746748.1"/>
    </source>
</evidence>
<accession>A0A9Q4Q402</accession>
<name>A0A9Q4Q402_9EURY</name>
<dbReference type="AlphaFoldDB" id="A0A9Q4Q402"/>
<feature type="domain" description="Amphi-Trp" evidence="1">
    <location>
        <begin position="22"/>
        <end position="95"/>
    </location>
</feature>
<dbReference type="InterPro" id="IPR027598">
    <property type="entry name" value="Amphi-Trp_dom"/>
</dbReference>
<dbReference type="RefSeq" id="WP_277522291.1">
    <property type="nucleotide sequence ID" value="NZ_JAMQOT010000005.1"/>
</dbReference>
<evidence type="ECO:0000313" key="3">
    <source>
        <dbReference type="Proteomes" id="UP001154061"/>
    </source>
</evidence>
<dbReference type="EMBL" id="JAMQOT010000005">
    <property type="protein sequence ID" value="MDF9746748.1"/>
    <property type="molecule type" value="Genomic_DNA"/>
</dbReference>
<organism evidence="2 3">
    <name type="scientific">Natrinema salsiterrestre</name>
    <dbReference type="NCBI Taxonomy" id="2950540"/>
    <lineage>
        <taxon>Archaea</taxon>
        <taxon>Methanobacteriati</taxon>
        <taxon>Methanobacteriota</taxon>
        <taxon>Stenosarchaea group</taxon>
        <taxon>Halobacteria</taxon>
        <taxon>Halobacteriales</taxon>
        <taxon>Natrialbaceae</taxon>
        <taxon>Natrinema</taxon>
    </lineage>
</organism>
<dbReference type="NCBIfam" id="TIGR04354">
    <property type="entry name" value="amphi-Trp"/>
    <property type="match status" value="1"/>
</dbReference>
<gene>
    <name evidence="2" type="ORF">NDI89_14245</name>
</gene>
<sequence length="100" mass="11571">MNDRVEFPDDRTDDRRTITSGFFEREVYLSREETAAFLHDLADQLEAGSSFTISASEWEIPFDYSDPVEVEIEFSEHSDRELEIELEFTEPSGGDDLSVR</sequence>
<evidence type="ECO:0000259" key="1">
    <source>
        <dbReference type="Pfam" id="PF20068"/>
    </source>
</evidence>
<reference evidence="2" key="1">
    <citation type="submission" date="2022-06" db="EMBL/GenBank/DDBJ databases">
        <title>Natrinema sp. a new haloarchaeum isolate from saline soil.</title>
        <authorList>
            <person name="Strakova D."/>
            <person name="Galisteo C."/>
            <person name="Sanchez-Porro C."/>
            <person name="Ventosa A."/>
        </authorList>
    </citation>
    <scope>NUCLEOTIDE SEQUENCE</scope>
    <source>
        <strain evidence="2">S1CR25-10</strain>
    </source>
</reference>
<proteinExistence type="predicted"/>
<comment type="caution">
    <text evidence="2">The sequence shown here is derived from an EMBL/GenBank/DDBJ whole genome shotgun (WGS) entry which is preliminary data.</text>
</comment>
<keyword evidence="3" id="KW-1185">Reference proteome</keyword>
<dbReference type="Pfam" id="PF20068">
    <property type="entry name" value="Amphi-Trp"/>
    <property type="match status" value="1"/>
</dbReference>
<dbReference type="Proteomes" id="UP001154061">
    <property type="component" value="Unassembled WGS sequence"/>
</dbReference>